<feature type="compositionally biased region" description="Low complexity" evidence="1">
    <location>
        <begin position="30"/>
        <end position="39"/>
    </location>
</feature>
<feature type="region of interest" description="Disordered" evidence="1">
    <location>
        <begin position="1"/>
        <end position="54"/>
    </location>
</feature>
<keyword evidence="2" id="KW-0812">Transmembrane</keyword>
<evidence type="ECO:0000256" key="2">
    <source>
        <dbReference type="SAM" id="Phobius"/>
    </source>
</evidence>
<accession>A0ABX1C205</accession>
<proteinExistence type="predicted"/>
<feature type="compositionally biased region" description="Basic and acidic residues" evidence="1">
    <location>
        <begin position="1"/>
        <end position="12"/>
    </location>
</feature>
<dbReference type="Proteomes" id="UP000695264">
    <property type="component" value="Unassembled WGS sequence"/>
</dbReference>
<evidence type="ECO:0000313" key="3">
    <source>
        <dbReference type="EMBL" id="NJQ02638.1"/>
    </source>
</evidence>
<dbReference type="InterPro" id="IPR045512">
    <property type="entry name" value="DUF6480"/>
</dbReference>
<protein>
    <submittedName>
        <fullName evidence="3">Uncharacterized protein</fullName>
    </submittedName>
</protein>
<dbReference type="RefSeq" id="WP_168103265.1">
    <property type="nucleotide sequence ID" value="NZ_JAATEN010000016.1"/>
</dbReference>
<name>A0ABX1C205_9ACTN</name>
<keyword evidence="4" id="KW-1185">Reference proteome</keyword>
<keyword evidence="2" id="KW-0472">Membrane</keyword>
<feature type="transmembrane region" description="Helical" evidence="2">
    <location>
        <begin position="57"/>
        <end position="79"/>
    </location>
</feature>
<reference evidence="3 4" key="1">
    <citation type="submission" date="2020-03" db="EMBL/GenBank/DDBJ databases">
        <title>WGS of actinomycetes isolated from Thailand.</title>
        <authorList>
            <person name="Thawai C."/>
        </authorList>
    </citation>
    <scope>NUCLEOTIDE SEQUENCE [LARGE SCALE GENOMIC DNA]</scope>
    <source>
        <strain evidence="3 4">PLAI 1-29</strain>
    </source>
</reference>
<evidence type="ECO:0000256" key="1">
    <source>
        <dbReference type="SAM" id="MobiDB-lite"/>
    </source>
</evidence>
<keyword evidence="2" id="KW-1133">Transmembrane helix</keyword>
<evidence type="ECO:0000313" key="4">
    <source>
        <dbReference type="Proteomes" id="UP000695264"/>
    </source>
</evidence>
<gene>
    <name evidence="3" type="ORF">HCK00_19350</name>
</gene>
<organism evidence="3 4">
    <name type="scientific">Streptomyces zingiberis</name>
    <dbReference type="NCBI Taxonomy" id="2053010"/>
    <lineage>
        <taxon>Bacteria</taxon>
        <taxon>Bacillati</taxon>
        <taxon>Actinomycetota</taxon>
        <taxon>Actinomycetes</taxon>
        <taxon>Kitasatosporales</taxon>
        <taxon>Streptomycetaceae</taxon>
        <taxon>Streptomyces</taxon>
    </lineage>
</organism>
<dbReference type="Pfam" id="PF20088">
    <property type="entry name" value="DUF6480"/>
    <property type="match status" value="1"/>
</dbReference>
<comment type="caution">
    <text evidence="3">The sequence shown here is derived from an EMBL/GenBank/DDBJ whole genome shotgun (WGS) entry which is preliminary data.</text>
</comment>
<sequence>MENRKQDQDPDPRTTPGLEPGGGVPPGETPPLEGSLSESGPEETPHNPPKGWSRGPLIVIAVVVLLFAVFMVARAASLWE</sequence>
<dbReference type="EMBL" id="JAATEN010000016">
    <property type="protein sequence ID" value="NJQ02638.1"/>
    <property type="molecule type" value="Genomic_DNA"/>
</dbReference>